<dbReference type="Proteomes" id="UP000013026">
    <property type="component" value="Chromosome"/>
</dbReference>
<proteinExistence type="predicted"/>
<dbReference type="KEGG" id="mre:K649_10890"/>
<gene>
    <name evidence="1" type="ORF">K649_10890</name>
</gene>
<reference evidence="1 2" key="1">
    <citation type="submission" date="2013-04" db="EMBL/GenBank/DDBJ databases">
        <authorList>
            <person name="Chin J."/>
            <person name="Alexander D.H."/>
            <person name="Marks P."/>
            <person name="Korlach J."/>
            <person name="Clum A."/>
            <person name="Copeland A."/>
        </authorList>
    </citation>
    <scope>NUCLEOTIDE SEQUENCE [LARGE SCALE GENOMIC DNA]</scope>
    <source>
        <strain evidence="2">ATCC 35948 / DSM 1279 / VKM B-1258 / 21</strain>
    </source>
</reference>
<dbReference type="Gene3D" id="2.60.40.1820">
    <property type="match status" value="1"/>
</dbReference>
<evidence type="ECO:0000313" key="2">
    <source>
        <dbReference type="Proteomes" id="UP000013026"/>
    </source>
</evidence>
<name>M9XBT0_MEIRD</name>
<protein>
    <recommendedName>
        <fullName evidence="3">Water stress and hypersensitive response domain-containing protein</fullName>
    </recommendedName>
</protein>
<dbReference type="PATRIC" id="fig|504728.9.peg.2244"/>
<sequence>MGKLNWEATMKRYARWLLLGLALLLSACVPQAVRPQAPQVELLQFSLVSIDPFSGRGEFDVRLRLTNTNSFTLPLLDSTLTAELGGSQFRLTLPALEIPAGASREAQTRLVVPLVEGTRALASLVGGQSTRFRLLGELRVQLGPAVVPIGPVTLLDREVRIQFTFRLPTIRLVEIRLDGLAVRLVLEVENPNPIGFTLEGPLRLLVGGRSVAESAFNLGLGPNGRNRGELRLGLSGLPGLGGVSVDLGLTARIPGILDRPVVQVLQGVLR</sequence>
<dbReference type="AlphaFoldDB" id="M9XBT0"/>
<accession>M9XBT0</accession>
<evidence type="ECO:0008006" key="3">
    <source>
        <dbReference type="Google" id="ProtNLM"/>
    </source>
</evidence>
<dbReference type="EMBL" id="CP005385">
    <property type="protein sequence ID" value="AGK05470.1"/>
    <property type="molecule type" value="Genomic_DNA"/>
</dbReference>
<dbReference type="SUPFAM" id="SSF117070">
    <property type="entry name" value="LEA14-like"/>
    <property type="match status" value="1"/>
</dbReference>
<dbReference type="eggNOG" id="ENOG503413C">
    <property type="taxonomic scope" value="Bacteria"/>
</dbReference>
<dbReference type="PROSITE" id="PS51257">
    <property type="entry name" value="PROKAR_LIPOPROTEIN"/>
    <property type="match status" value="1"/>
</dbReference>
<organism evidence="1 2">
    <name type="scientific">Meiothermus ruber (strain ATCC 35948 / DSM 1279 / VKM B-1258 / 21)</name>
    <name type="common">Thermus ruber</name>
    <dbReference type="NCBI Taxonomy" id="504728"/>
    <lineage>
        <taxon>Bacteria</taxon>
        <taxon>Thermotogati</taxon>
        <taxon>Deinococcota</taxon>
        <taxon>Deinococci</taxon>
        <taxon>Thermales</taxon>
        <taxon>Thermaceae</taxon>
        <taxon>Meiothermus</taxon>
    </lineage>
</organism>
<evidence type="ECO:0000313" key="1">
    <source>
        <dbReference type="EMBL" id="AGK05470.1"/>
    </source>
</evidence>
<dbReference type="STRING" id="504728.K649_10890"/>